<dbReference type="AlphaFoldDB" id="A0A1G9QWY8"/>
<dbReference type="Proteomes" id="UP000183200">
    <property type="component" value="Unassembled WGS sequence"/>
</dbReference>
<dbReference type="PANTHER" id="PTHR44520">
    <property type="entry name" value="RESPONSE REGULATOR RCP1-RELATED"/>
    <property type="match status" value="1"/>
</dbReference>
<dbReference type="SMART" id="SM00448">
    <property type="entry name" value="REC"/>
    <property type="match status" value="1"/>
</dbReference>
<dbReference type="Gene3D" id="3.40.50.2300">
    <property type="match status" value="1"/>
</dbReference>
<evidence type="ECO:0000313" key="3">
    <source>
        <dbReference type="EMBL" id="SDM15552.1"/>
    </source>
</evidence>
<evidence type="ECO:0000256" key="1">
    <source>
        <dbReference type="PROSITE-ProRule" id="PRU00169"/>
    </source>
</evidence>
<feature type="domain" description="Response regulatory" evidence="2">
    <location>
        <begin position="205"/>
        <end position="320"/>
    </location>
</feature>
<dbReference type="PROSITE" id="PS50110">
    <property type="entry name" value="RESPONSE_REGULATORY"/>
    <property type="match status" value="1"/>
</dbReference>
<dbReference type="InterPro" id="IPR001789">
    <property type="entry name" value="Sig_transdc_resp-reg_receiver"/>
</dbReference>
<dbReference type="Pfam" id="PF00072">
    <property type="entry name" value="Response_reg"/>
    <property type="match status" value="1"/>
</dbReference>
<name>A0A1G9QWY8_9SPHI</name>
<sequence length="320" mass="36994">MPIRRMCESANSSFFLIDKNYKLAFFKIESQHNLGGFLAKSPEIGDSAVEMIAQKYRKNFQSLLGRCFLGHSFSIEQRFAIEESTDLFLQIIFTPLSKEGEEDQVICTLINNTEILGPMQMLSEYSHLTSHELRAPITNILSLSTITNYHPLESYDILKINQLLGDINLQALKLDEIIKMLNSMLHQQENTDLFDALNDRGENKHIVLVDDDVITNRLHQMLIRKHHSDKKIALFDDPEIALGYIKENNPDLILLDLHMPEIDGWKFLHMMEEHNIFIDVVIVSSSIDPRERLRAKSFMCVKDFYVKPLTSEKVKQLLED</sequence>
<dbReference type="InterPro" id="IPR052893">
    <property type="entry name" value="TCS_response_regulator"/>
</dbReference>
<dbReference type="OrthoDB" id="1121174at2"/>
<dbReference type="RefSeq" id="WP_083361765.1">
    <property type="nucleotide sequence ID" value="NZ_FNGY01000003.1"/>
</dbReference>
<dbReference type="SUPFAM" id="SSF52172">
    <property type="entry name" value="CheY-like"/>
    <property type="match status" value="1"/>
</dbReference>
<dbReference type="InterPro" id="IPR011006">
    <property type="entry name" value="CheY-like_superfamily"/>
</dbReference>
<dbReference type="STRING" id="430522.BFS30_00655"/>
<evidence type="ECO:0000259" key="2">
    <source>
        <dbReference type="PROSITE" id="PS50110"/>
    </source>
</evidence>
<keyword evidence="1" id="KW-0597">Phosphoprotein</keyword>
<evidence type="ECO:0000313" key="4">
    <source>
        <dbReference type="Proteomes" id="UP000183200"/>
    </source>
</evidence>
<reference evidence="4" key="1">
    <citation type="submission" date="2016-10" db="EMBL/GenBank/DDBJ databases">
        <authorList>
            <person name="Varghese N."/>
            <person name="Submissions S."/>
        </authorList>
    </citation>
    <scope>NUCLEOTIDE SEQUENCE [LARGE SCALE GENOMIC DNA]</scope>
    <source>
        <strain evidence="4">DSM 19110</strain>
    </source>
</reference>
<dbReference type="PANTHER" id="PTHR44520:SF2">
    <property type="entry name" value="RESPONSE REGULATOR RCP1"/>
    <property type="match status" value="1"/>
</dbReference>
<accession>A0A1G9QWY8</accession>
<feature type="modified residue" description="4-aspartylphosphate" evidence="1">
    <location>
        <position position="256"/>
    </location>
</feature>
<dbReference type="CDD" id="cd00156">
    <property type="entry name" value="REC"/>
    <property type="match status" value="1"/>
</dbReference>
<dbReference type="GO" id="GO:0000160">
    <property type="term" value="P:phosphorelay signal transduction system"/>
    <property type="evidence" value="ECO:0007669"/>
    <property type="project" value="InterPro"/>
</dbReference>
<dbReference type="EMBL" id="FNGY01000003">
    <property type="protein sequence ID" value="SDM15552.1"/>
    <property type="molecule type" value="Genomic_DNA"/>
</dbReference>
<organism evidence="3 4">
    <name type="scientific">Pedobacter steynii</name>
    <dbReference type="NCBI Taxonomy" id="430522"/>
    <lineage>
        <taxon>Bacteria</taxon>
        <taxon>Pseudomonadati</taxon>
        <taxon>Bacteroidota</taxon>
        <taxon>Sphingobacteriia</taxon>
        <taxon>Sphingobacteriales</taxon>
        <taxon>Sphingobacteriaceae</taxon>
        <taxon>Pedobacter</taxon>
    </lineage>
</organism>
<protein>
    <submittedName>
        <fullName evidence="3">Response regulator receiver domain-containing protein</fullName>
    </submittedName>
</protein>
<gene>
    <name evidence="3" type="ORF">SAMN05421820_10342</name>
</gene>
<keyword evidence="4" id="KW-1185">Reference proteome</keyword>
<proteinExistence type="predicted"/>